<dbReference type="InterPro" id="IPR020891">
    <property type="entry name" value="UPF0758_CS"/>
</dbReference>
<dbReference type="GO" id="GO:0006508">
    <property type="term" value="P:proteolysis"/>
    <property type="evidence" value="ECO:0007669"/>
    <property type="project" value="UniProtKB-KW"/>
</dbReference>
<dbReference type="PANTHER" id="PTHR30471">
    <property type="entry name" value="DNA REPAIR PROTEIN RADC"/>
    <property type="match status" value="1"/>
</dbReference>
<feature type="domain" description="MPN" evidence="7">
    <location>
        <begin position="38"/>
        <end position="160"/>
    </location>
</feature>
<accession>A0A433RNX6</accession>
<dbReference type="PANTHER" id="PTHR30471:SF3">
    <property type="entry name" value="UPF0758 PROTEIN YEES-RELATED"/>
    <property type="match status" value="1"/>
</dbReference>
<dbReference type="CDD" id="cd08071">
    <property type="entry name" value="MPN_DUF2466"/>
    <property type="match status" value="1"/>
</dbReference>
<comment type="similarity">
    <text evidence="1">Belongs to the UPF0758 family.</text>
</comment>
<proteinExistence type="inferred from homology"/>
<dbReference type="EMBL" id="JTFC01000197">
    <property type="protein sequence ID" value="RUS49726.1"/>
    <property type="molecule type" value="Genomic_DNA"/>
</dbReference>
<dbReference type="GO" id="GO:0046872">
    <property type="term" value="F:metal ion binding"/>
    <property type="evidence" value="ECO:0007669"/>
    <property type="project" value="UniProtKB-KW"/>
</dbReference>
<keyword evidence="3" id="KW-0479">Metal-binding</keyword>
<gene>
    <name evidence="10" type="ORF">QI30_19775</name>
    <name evidence="9" type="ORF">QI30_19960</name>
    <name evidence="8" type="ORF">QI30_19970</name>
</gene>
<sequence>MTNPTNQSLEPIYEIVKIKAERRKLPKKYLSENLTDYTVRSPQDFANIAMKFIGDEDREIFLVACLSTKNQIQSLHRCHIGSLNASIVTPREVFKTAFLQNAASIIVGHNHPSGNCTPSPEDIDVTERLKEAGELLGVELLDHLIVCENNFLSLKEKGYM</sequence>
<keyword evidence="11" id="KW-1185">Reference proteome</keyword>
<dbReference type="Proteomes" id="UP000288623">
    <property type="component" value="Unassembled WGS sequence"/>
</dbReference>
<dbReference type="InterPro" id="IPR001405">
    <property type="entry name" value="UPF0758"/>
</dbReference>
<reference evidence="10 11" key="1">
    <citation type="submission" date="2014-11" db="EMBL/GenBank/DDBJ databases">
        <title>Genome sequence and analysis of novel Kurthia sp.</title>
        <authorList>
            <person name="Lawson J.N."/>
            <person name="Gonzalez J.E."/>
            <person name="Rinauldi L."/>
            <person name="Xuan Z."/>
            <person name="Firman A."/>
            <person name="Shaddox L."/>
            <person name="Trudeau A."/>
            <person name="Shah S."/>
            <person name="Reiman D."/>
        </authorList>
    </citation>
    <scope>NUCLEOTIDE SEQUENCE [LARGE SCALE GENOMIC DNA]</scope>
    <source>
        <strain evidence="10 11">3B1D</strain>
    </source>
</reference>
<evidence type="ECO:0000313" key="9">
    <source>
        <dbReference type="EMBL" id="RUS49502.1"/>
    </source>
</evidence>
<evidence type="ECO:0000259" key="7">
    <source>
        <dbReference type="PROSITE" id="PS50249"/>
    </source>
</evidence>
<dbReference type="PROSITE" id="PS50249">
    <property type="entry name" value="MPN"/>
    <property type="match status" value="1"/>
</dbReference>
<name>A0A433RNX6_9BACL</name>
<evidence type="ECO:0000256" key="3">
    <source>
        <dbReference type="ARBA" id="ARBA00022723"/>
    </source>
</evidence>
<dbReference type="GO" id="GO:0008237">
    <property type="term" value="F:metallopeptidase activity"/>
    <property type="evidence" value="ECO:0007669"/>
    <property type="project" value="UniProtKB-KW"/>
</dbReference>
<dbReference type="RefSeq" id="WP_126992148.1">
    <property type="nucleotide sequence ID" value="NZ_JTFC01000197.1"/>
</dbReference>
<comment type="caution">
    <text evidence="10">The sequence shown here is derived from an EMBL/GenBank/DDBJ whole genome shotgun (WGS) entry which is preliminary data.</text>
</comment>
<keyword evidence="5" id="KW-0862">Zinc</keyword>
<evidence type="ECO:0000256" key="4">
    <source>
        <dbReference type="ARBA" id="ARBA00022801"/>
    </source>
</evidence>
<keyword evidence="6" id="KW-0482">Metalloprotease</keyword>
<evidence type="ECO:0000256" key="2">
    <source>
        <dbReference type="ARBA" id="ARBA00022670"/>
    </source>
</evidence>
<dbReference type="InterPro" id="IPR037518">
    <property type="entry name" value="MPN"/>
</dbReference>
<organism evidence="10 11">
    <name type="scientific">Candidatus Kurthia intestinigallinarum</name>
    <dbReference type="NCBI Taxonomy" id="1562256"/>
    <lineage>
        <taxon>Bacteria</taxon>
        <taxon>Bacillati</taxon>
        <taxon>Bacillota</taxon>
        <taxon>Bacilli</taxon>
        <taxon>Bacillales</taxon>
        <taxon>Caryophanaceae</taxon>
        <taxon>Kurthia</taxon>
    </lineage>
</organism>
<dbReference type="NCBIfam" id="TIGR00608">
    <property type="entry name" value="radc"/>
    <property type="match status" value="1"/>
</dbReference>
<dbReference type="InterPro" id="IPR025657">
    <property type="entry name" value="RadC_JAB"/>
</dbReference>
<evidence type="ECO:0000256" key="5">
    <source>
        <dbReference type="ARBA" id="ARBA00022833"/>
    </source>
</evidence>
<dbReference type="EMBL" id="JTFC01000213">
    <property type="protein sequence ID" value="RUS49500.1"/>
    <property type="molecule type" value="Genomic_DNA"/>
</dbReference>
<evidence type="ECO:0000313" key="11">
    <source>
        <dbReference type="Proteomes" id="UP000288623"/>
    </source>
</evidence>
<protein>
    <recommendedName>
        <fullName evidence="7">MPN domain-containing protein</fullName>
    </recommendedName>
</protein>
<dbReference type="EMBL" id="JTFC01000212">
    <property type="protein sequence ID" value="RUS49502.1"/>
    <property type="molecule type" value="Genomic_DNA"/>
</dbReference>
<dbReference type="Pfam" id="PF04002">
    <property type="entry name" value="RadC"/>
    <property type="match status" value="1"/>
</dbReference>
<dbReference type="OrthoDB" id="9804482at2"/>
<dbReference type="Gene3D" id="3.40.140.10">
    <property type="entry name" value="Cytidine Deaminase, domain 2"/>
    <property type="match status" value="1"/>
</dbReference>
<evidence type="ECO:0000313" key="10">
    <source>
        <dbReference type="EMBL" id="RUS49726.1"/>
    </source>
</evidence>
<dbReference type="PROSITE" id="PS01302">
    <property type="entry name" value="UPF0758"/>
    <property type="match status" value="1"/>
</dbReference>
<evidence type="ECO:0000256" key="1">
    <source>
        <dbReference type="ARBA" id="ARBA00010243"/>
    </source>
</evidence>
<evidence type="ECO:0000256" key="6">
    <source>
        <dbReference type="ARBA" id="ARBA00023049"/>
    </source>
</evidence>
<dbReference type="AlphaFoldDB" id="A0A433RNX6"/>
<keyword evidence="4" id="KW-0378">Hydrolase</keyword>
<evidence type="ECO:0000313" key="8">
    <source>
        <dbReference type="EMBL" id="RUS49500.1"/>
    </source>
</evidence>
<keyword evidence="2" id="KW-0645">Protease</keyword>